<keyword evidence="8 11" id="KW-0328">Glycosyltransferase</keyword>
<dbReference type="EC" id="2.4.2.7" evidence="6 11"/>
<organism evidence="13 14">
    <name type="scientific">Pelagihabitans pacificus</name>
    <dbReference type="NCBI Taxonomy" id="2696054"/>
    <lineage>
        <taxon>Bacteria</taxon>
        <taxon>Pseudomonadati</taxon>
        <taxon>Bacteroidota</taxon>
        <taxon>Flavobacteriia</taxon>
        <taxon>Flavobacteriales</taxon>
        <taxon>Flavobacteriaceae</taxon>
        <taxon>Pelagihabitans</taxon>
    </lineage>
</organism>
<dbReference type="PANTHER" id="PTHR32315:SF3">
    <property type="entry name" value="ADENINE PHOSPHORIBOSYLTRANSFERASE"/>
    <property type="match status" value="1"/>
</dbReference>
<dbReference type="GO" id="GO:0006166">
    <property type="term" value="P:purine ribonucleoside salvage"/>
    <property type="evidence" value="ECO:0007669"/>
    <property type="project" value="UniProtKB-UniRule"/>
</dbReference>
<comment type="subcellular location">
    <subcellularLocation>
        <location evidence="3 11">Cytoplasm</location>
    </subcellularLocation>
</comment>
<dbReference type="Gene3D" id="3.40.50.2020">
    <property type="match status" value="1"/>
</dbReference>
<dbReference type="CDD" id="cd06223">
    <property type="entry name" value="PRTases_typeI"/>
    <property type="match status" value="1"/>
</dbReference>
<keyword evidence="7 11" id="KW-0963">Cytoplasm</keyword>
<dbReference type="SUPFAM" id="SSF53271">
    <property type="entry name" value="PRTase-like"/>
    <property type="match status" value="1"/>
</dbReference>
<dbReference type="FunFam" id="3.40.50.2020:FF:000021">
    <property type="entry name" value="Adenine phosphoribosyltransferase"/>
    <property type="match status" value="1"/>
</dbReference>
<dbReference type="NCBIfam" id="NF002633">
    <property type="entry name" value="PRK02304.1-2"/>
    <property type="match status" value="1"/>
</dbReference>
<dbReference type="AlphaFoldDB" id="A0A967ARM3"/>
<evidence type="ECO:0000256" key="1">
    <source>
        <dbReference type="ARBA" id="ARBA00000868"/>
    </source>
</evidence>
<comment type="pathway">
    <text evidence="4 11">Purine metabolism; AMP biosynthesis via salvage pathway; AMP from adenine: step 1/1.</text>
</comment>
<dbReference type="NCBIfam" id="NF002634">
    <property type="entry name" value="PRK02304.1-3"/>
    <property type="match status" value="1"/>
</dbReference>
<dbReference type="NCBIfam" id="NF002636">
    <property type="entry name" value="PRK02304.1-5"/>
    <property type="match status" value="1"/>
</dbReference>
<dbReference type="GO" id="GO:0006168">
    <property type="term" value="P:adenine salvage"/>
    <property type="evidence" value="ECO:0007669"/>
    <property type="project" value="InterPro"/>
</dbReference>
<reference evidence="13" key="1">
    <citation type="submission" date="2019-07" db="EMBL/GenBank/DDBJ databases">
        <authorList>
            <person name="De-Chao Zhang Q."/>
        </authorList>
    </citation>
    <scope>NUCLEOTIDE SEQUENCE</scope>
    <source>
        <strain evidence="13">TP-CH-4</strain>
    </source>
</reference>
<evidence type="ECO:0000256" key="5">
    <source>
        <dbReference type="ARBA" id="ARBA00008391"/>
    </source>
</evidence>
<dbReference type="GO" id="GO:0044209">
    <property type="term" value="P:AMP salvage"/>
    <property type="evidence" value="ECO:0007669"/>
    <property type="project" value="UniProtKB-UniRule"/>
</dbReference>
<dbReference type="NCBIfam" id="TIGR01090">
    <property type="entry name" value="apt"/>
    <property type="match status" value="1"/>
</dbReference>
<dbReference type="Proteomes" id="UP000707206">
    <property type="component" value="Unassembled WGS sequence"/>
</dbReference>
<comment type="catalytic activity">
    <reaction evidence="1 11">
        <text>AMP + diphosphate = 5-phospho-alpha-D-ribose 1-diphosphate + adenine</text>
        <dbReference type="Rhea" id="RHEA:16609"/>
        <dbReference type="ChEBI" id="CHEBI:16708"/>
        <dbReference type="ChEBI" id="CHEBI:33019"/>
        <dbReference type="ChEBI" id="CHEBI:58017"/>
        <dbReference type="ChEBI" id="CHEBI:456215"/>
        <dbReference type="EC" id="2.4.2.7"/>
    </reaction>
</comment>
<gene>
    <name evidence="11" type="primary">apt</name>
    <name evidence="13" type="ORF">FK220_001205</name>
</gene>
<comment type="similarity">
    <text evidence="5 11">Belongs to the purine/pyrimidine phosphoribosyltransferase family.</text>
</comment>
<evidence type="ECO:0000256" key="4">
    <source>
        <dbReference type="ARBA" id="ARBA00004659"/>
    </source>
</evidence>
<dbReference type="InterPro" id="IPR029057">
    <property type="entry name" value="PRTase-like"/>
</dbReference>
<dbReference type="InterPro" id="IPR000836">
    <property type="entry name" value="PRTase_dom"/>
</dbReference>
<evidence type="ECO:0000256" key="11">
    <source>
        <dbReference type="HAMAP-Rule" id="MF_00004"/>
    </source>
</evidence>
<evidence type="ECO:0000313" key="14">
    <source>
        <dbReference type="Proteomes" id="UP000707206"/>
    </source>
</evidence>
<dbReference type="GO" id="GO:0003999">
    <property type="term" value="F:adenine phosphoribosyltransferase activity"/>
    <property type="evidence" value="ECO:0007669"/>
    <property type="project" value="UniProtKB-UniRule"/>
</dbReference>
<evidence type="ECO:0000259" key="12">
    <source>
        <dbReference type="Pfam" id="PF00156"/>
    </source>
</evidence>
<feature type="domain" description="Phosphoribosyltransferase" evidence="12">
    <location>
        <begin position="27"/>
        <end position="148"/>
    </location>
</feature>
<dbReference type="RefSeq" id="WP_152572459.1">
    <property type="nucleotide sequence ID" value="NZ_VIKU02000001.1"/>
</dbReference>
<dbReference type="GO" id="GO:0002055">
    <property type="term" value="F:adenine binding"/>
    <property type="evidence" value="ECO:0007669"/>
    <property type="project" value="TreeGrafter"/>
</dbReference>
<keyword evidence="14" id="KW-1185">Reference proteome</keyword>
<comment type="subunit">
    <text evidence="11">Homodimer.</text>
</comment>
<evidence type="ECO:0000256" key="6">
    <source>
        <dbReference type="ARBA" id="ARBA00011893"/>
    </source>
</evidence>
<comment type="function">
    <text evidence="2 11">Catalyzes a salvage reaction resulting in the formation of AMP, that is energically less costly than de novo synthesis.</text>
</comment>
<evidence type="ECO:0000256" key="9">
    <source>
        <dbReference type="ARBA" id="ARBA00022679"/>
    </source>
</evidence>
<comment type="caution">
    <text evidence="13">The sequence shown here is derived from an EMBL/GenBank/DDBJ whole genome shotgun (WGS) entry which is preliminary data.</text>
</comment>
<evidence type="ECO:0000256" key="8">
    <source>
        <dbReference type="ARBA" id="ARBA00022676"/>
    </source>
</evidence>
<keyword evidence="9 11" id="KW-0808">Transferase</keyword>
<keyword evidence="10 11" id="KW-0660">Purine salvage</keyword>
<dbReference type="InterPro" id="IPR050054">
    <property type="entry name" value="UPRTase/APRTase"/>
</dbReference>
<evidence type="ECO:0000256" key="3">
    <source>
        <dbReference type="ARBA" id="ARBA00004496"/>
    </source>
</evidence>
<dbReference type="HAMAP" id="MF_00004">
    <property type="entry name" value="Aden_phosphoribosyltr"/>
    <property type="match status" value="1"/>
</dbReference>
<evidence type="ECO:0000256" key="10">
    <source>
        <dbReference type="ARBA" id="ARBA00022726"/>
    </source>
</evidence>
<dbReference type="PANTHER" id="PTHR32315">
    <property type="entry name" value="ADENINE PHOSPHORIBOSYLTRANSFERASE"/>
    <property type="match status" value="1"/>
</dbReference>
<dbReference type="Pfam" id="PF00156">
    <property type="entry name" value="Pribosyltran"/>
    <property type="match status" value="1"/>
</dbReference>
<proteinExistence type="inferred from homology"/>
<dbReference type="GO" id="GO:0005737">
    <property type="term" value="C:cytoplasm"/>
    <property type="evidence" value="ECO:0007669"/>
    <property type="project" value="UniProtKB-SubCell"/>
</dbReference>
<dbReference type="GO" id="GO:0016208">
    <property type="term" value="F:AMP binding"/>
    <property type="evidence" value="ECO:0007669"/>
    <property type="project" value="TreeGrafter"/>
</dbReference>
<accession>A0A967ARM3</accession>
<evidence type="ECO:0000256" key="7">
    <source>
        <dbReference type="ARBA" id="ARBA00022490"/>
    </source>
</evidence>
<name>A0A967ARM3_9FLAO</name>
<evidence type="ECO:0000256" key="2">
    <source>
        <dbReference type="ARBA" id="ARBA00003968"/>
    </source>
</evidence>
<protein>
    <recommendedName>
        <fullName evidence="6 11">Adenine phosphoribosyltransferase</fullName>
        <shortName evidence="11">APRT</shortName>
        <ecNumber evidence="6 11">2.4.2.7</ecNumber>
    </recommendedName>
</protein>
<sequence length="170" mass="18871">MDFKNYIRDIDNFPSPGVGFKDITPLLQDKTAFQEAAKALLKMVDNQKIDKVVGMESRGFFYGPILASELKAGFVPVRKLGKLPAETVAQTYKLEYGTDTLEMHKDSVQKGDRILIHDDVLATGGTAAAVCQLVERLGGSIVQCNFLIELDFLKGIEKLNGYDVRSLLHY</sequence>
<dbReference type="EMBL" id="VIKU02000001">
    <property type="protein sequence ID" value="NHF57940.1"/>
    <property type="molecule type" value="Genomic_DNA"/>
</dbReference>
<dbReference type="InterPro" id="IPR005764">
    <property type="entry name" value="Ade_phspho_trans"/>
</dbReference>
<evidence type="ECO:0000313" key="13">
    <source>
        <dbReference type="EMBL" id="NHF57940.1"/>
    </source>
</evidence>
<reference evidence="13" key="2">
    <citation type="submission" date="2020-03" db="EMBL/GenBank/DDBJ databases">
        <title>Flavobacteriaceae bacterium strain TP-CH-4, a member of the family Flavobacteriaceae isolated from a deep-sea seamount.</title>
        <authorList>
            <person name="Zhang D.-C."/>
        </authorList>
    </citation>
    <scope>NUCLEOTIDE SEQUENCE</scope>
    <source>
        <strain evidence="13">TP-CH-4</strain>
    </source>
</reference>